<feature type="coiled-coil region" evidence="1">
    <location>
        <begin position="166"/>
        <end position="231"/>
    </location>
</feature>
<dbReference type="AlphaFoldDB" id="A0A7D9DUS3"/>
<dbReference type="OrthoDB" id="10359521at2759"/>
<evidence type="ECO:0000313" key="4">
    <source>
        <dbReference type="EMBL" id="CAB3993799.1"/>
    </source>
</evidence>
<keyword evidence="1" id="KW-0175">Coiled coil</keyword>
<organism evidence="4 5">
    <name type="scientific">Paramuricea clavata</name>
    <name type="common">Red gorgonian</name>
    <name type="synonym">Violescent sea-whip</name>
    <dbReference type="NCBI Taxonomy" id="317549"/>
    <lineage>
        <taxon>Eukaryota</taxon>
        <taxon>Metazoa</taxon>
        <taxon>Cnidaria</taxon>
        <taxon>Anthozoa</taxon>
        <taxon>Octocorallia</taxon>
        <taxon>Malacalcyonacea</taxon>
        <taxon>Plexauridae</taxon>
        <taxon>Paramuricea</taxon>
    </lineage>
</organism>
<evidence type="ECO:0000313" key="5">
    <source>
        <dbReference type="Proteomes" id="UP001152795"/>
    </source>
</evidence>
<evidence type="ECO:0000256" key="2">
    <source>
        <dbReference type="SAM" id="MobiDB-lite"/>
    </source>
</evidence>
<feature type="compositionally biased region" description="Basic and acidic residues" evidence="2">
    <location>
        <begin position="51"/>
        <end position="64"/>
    </location>
</feature>
<reference evidence="4" key="1">
    <citation type="submission" date="2020-04" db="EMBL/GenBank/DDBJ databases">
        <authorList>
            <person name="Alioto T."/>
            <person name="Alioto T."/>
            <person name="Gomez Garrido J."/>
        </authorList>
    </citation>
    <scope>NUCLEOTIDE SEQUENCE</scope>
    <source>
        <strain evidence="4">A484AB</strain>
    </source>
</reference>
<keyword evidence="5" id="KW-1185">Reference proteome</keyword>
<feature type="transmembrane region" description="Helical" evidence="3">
    <location>
        <begin position="235"/>
        <end position="260"/>
    </location>
</feature>
<proteinExistence type="predicted"/>
<gene>
    <name evidence="4" type="ORF">PACLA_8A033009</name>
</gene>
<dbReference type="EMBL" id="CACRXK020002330">
    <property type="protein sequence ID" value="CAB3993799.1"/>
    <property type="molecule type" value="Genomic_DNA"/>
</dbReference>
<dbReference type="Proteomes" id="UP001152795">
    <property type="component" value="Unassembled WGS sequence"/>
</dbReference>
<evidence type="ECO:0000256" key="3">
    <source>
        <dbReference type="SAM" id="Phobius"/>
    </source>
</evidence>
<accession>A0A7D9DUS3</accession>
<evidence type="ECO:0000256" key="1">
    <source>
        <dbReference type="SAM" id="Coils"/>
    </source>
</evidence>
<sequence>MNQSEGEDSKIGVKSPERKETERKNPVEKPRECKANDEAPATKTAKRRARPSVEEMREAKEKMSGLEQQLAIQKTMMEEHQGKMAMLEQLIKRQCLVLKENDDQCNYEQLAKSAPDTQTFWERIENQLSSMIEKKGYDSGEETSLTKIKHQFDAQRLQLQEHGQCIKKHEEQFEDQLARIEIMREILDENSNQVGSENSVRLILEDHEKRLSALEDRMAVYEKQVERRLAEQHQLLIFTWLGLITTFVLCFAIVCSCCWYR</sequence>
<feature type="region of interest" description="Disordered" evidence="2">
    <location>
        <begin position="1"/>
        <end position="66"/>
    </location>
</feature>
<protein>
    <submittedName>
        <fullName evidence="4">Uncharacterized protein</fullName>
    </submittedName>
</protein>
<feature type="compositionally biased region" description="Basic and acidic residues" evidence="2">
    <location>
        <begin position="7"/>
        <end position="37"/>
    </location>
</feature>
<keyword evidence="3" id="KW-0472">Membrane</keyword>
<comment type="caution">
    <text evidence="4">The sequence shown here is derived from an EMBL/GenBank/DDBJ whole genome shotgun (WGS) entry which is preliminary data.</text>
</comment>
<name>A0A7D9DUS3_PARCT</name>
<keyword evidence="3" id="KW-1133">Transmembrane helix</keyword>
<keyword evidence="3" id="KW-0812">Transmembrane</keyword>